<gene>
    <name evidence="2" type="ORF">PR048_006037</name>
</gene>
<evidence type="ECO:0000313" key="2">
    <source>
        <dbReference type="EMBL" id="KAJ8893439.1"/>
    </source>
</evidence>
<feature type="domain" description="Reverse transcriptase" evidence="1">
    <location>
        <begin position="1"/>
        <end position="135"/>
    </location>
</feature>
<evidence type="ECO:0000313" key="3">
    <source>
        <dbReference type="Proteomes" id="UP001159363"/>
    </source>
</evidence>
<dbReference type="Pfam" id="PF00078">
    <property type="entry name" value="RVT_1"/>
    <property type="match status" value="1"/>
</dbReference>
<dbReference type="PANTHER" id="PTHR33332">
    <property type="entry name" value="REVERSE TRANSCRIPTASE DOMAIN-CONTAINING PROTEIN"/>
    <property type="match status" value="1"/>
</dbReference>
<proteinExistence type="predicted"/>
<dbReference type="EMBL" id="JARBHB010000002">
    <property type="protein sequence ID" value="KAJ8893439.1"/>
    <property type="molecule type" value="Genomic_DNA"/>
</dbReference>
<evidence type="ECO:0000259" key="1">
    <source>
        <dbReference type="PROSITE" id="PS50878"/>
    </source>
</evidence>
<accession>A0ABQ9IAX3</accession>
<keyword evidence="3" id="KW-1185">Reference proteome</keyword>
<dbReference type="Proteomes" id="UP001159363">
    <property type="component" value="Chromosome 2"/>
</dbReference>
<organism evidence="2 3">
    <name type="scientific">Dryococelus australis</name>
    <dbReference type="NCBI Taxonomy" id="614101"/>
    <lineage>
        <taxon>Eukaryota</taxon>
        <taxon>Metazoa</taxon>
        <taxon>Ecdysozoa</taxon>
        <taxon>Arthropoda</taxon>
        <taxon>Hexapoda</taxon>
        <taxon>Insecta</taxon>
        <taxon>Pterygota</taxon>
        <taxon>Neoptera</taxon>
        <taxon>Polyneoptera</taxon>
        <taxon>Phasmatodea</taxon>
        <taxon>Verophasmatodea</taxon>
        <taxon>Anareolatae</taxon>
        <taxon>Phasmatidae</taxon>
        <taxon>Eurycanthinae</taxon>
        <taxon>Dryococelus</taxon>
    </lineage>
</organism>
<comment type="caution">
    <text evidence="2">The sequence shown here is derived from an EMBL/GenBank/DDBJ whole genome shotgun (WGS) entry which is preliminary data.</text>
</comment>
<dbReference type="PROSITE" id="PS50878">
    <property type="entry name" value="RT_POL"/>
    <property type="match status" value="1"/>
</dbReference>
<dbReference type="InterPro" id="IPR000477">
    <property type="entry name" value="RT_dom"/>
</dbReference>
<sequence>MVSYVEKRTQFIKLGQFKNVATGVPQGSVLGPLFFLVYINDIGKLKLHGSPKLFADDTALFYNMVTSMQEMLQHMQEDLVVLSEYFRINKLAINADKTNYVIFISARSNHNLNAPLRINNKLTRARYVKYLCLYID</sequence>
<name>A0ABQ9IAX3_9NEOP</name>
<reference evidence="2 3" key="1">
    <citation type="submission" date="2023-02" db="EMBL/GenBank/DDBJ databases">
        <title>LHISI_Scaffold_Assembly.</title>
        <authorList>
            <person name="Stuart O.P."/>
            <person name="Cleave R."/>
            <person name="Magrath M.J.L."/>
            <person name="Mikheyev A.S."/>
        </authorList>
    </citation>
    <scope>NUCLEOTIDE SEQUENCE [LARGE SCALE GENOMIC DNA]</scope>
    <source>
        <strain evidence="2">Daus_M_001</strain>
        <tissue evidence="2">Leg muscle</tissue>
    </source>
</reference>
<protein>
    <recommendedName>
        <fullName evidence="1">Reverse transcriptase domain-containing protein</fullName>
    </recommendedName>
</protein>